<dbReference type="KEGG" id="rcu:8267835"/>
<protein>
    <recommendedName>
        <fullName evidence="4">Syringolide-induced protein 14-1-1</fullName>
    </recommendedName>
</protein>
<feature type="region of interest" description="Disordered" evidence="1">
    <location>
        <begin position="151"/>
        <end position="173"/>
    </location>
</feature>
<evidence type="ECO:0008006" key="4">
    <source>
        <dbReference type="Google" id="ProtNLM"/>
    </source>
</evidence>
<evidence type="ECO:0000313" key="3">
    <source>
        <dbReference type="Proteomes" id="UP000008311"/>
    </source>
</evidence>
<evidence type="ECO:0000256" key="1">
    <source>
        <dbReference type="SAM" id="MobiDB-lite"/>
    </source>
</evidence>
<evidence type="ECO:0000313" key="2">
    <source>
        <dbReference type="EMBL" id="EEF52785.1"/>
    </source>
</evidence>
<name>B9R8F5_RICCO</name>
<organism evidence="2 3">
    <name type="scientific">Ricinus communis</name>
    <name type="common">Castor bean</name>
    <dbReference type="NCBI Taxonomy" id="3988"/>
    <lineage>
        <taxon>Eukaryota</taxon>
        <taxon>Viridiplantae</taxon>
        <taxon>Streptophyta</taxon>
        <taxon>Embryophyta</taxon>
        <taxon>Tracheophyta</taxon>
        <taxon>Spermatophyta</taxon>
        <taxon>Magnoliopsida</taxon>
        <taxon>eudicotyledons</taxon>
        <taxon>Gunneridae</taxon>
        <taxon>Pentapetalae</taxon>
        <taxon>rosids</taxon>
        <taxon>fabids</taxon>
        <taxon>Malpighiales</taxon>
        <taxon>Euphorbiaceae</taxon>
        <taxon>Acalyphoideae</taxon>
        <taxon>Acalypheae</taxon>
        <taxon>Ricinus</taxon>
    </lineage>
</organism>
<dbReference type="STRING" id="3988.B9R8F5"/>
<dbReference type="PANTHER" id="PTHR34779:SF1">
    <property type="entry name" value="OS09G0542900 PROTEIN"/>
    <property type="match status" value="1"/>
</dbReference>
<gene>
    <name evidence="2" type="ORF">RCOM_1599530</name>
</gene>
<dbReference type="InParanoid" id="B9R8F5"/>
<keyword evidence="3" id="KW-1185">Reference proteome</keyword>
<dbReference type="Proteomes" id="UP000008311">
    <property type="component" value="Unassembled WGS sequence"/>
</dbReference>
<dbReference type="EMBL" id="EQ973772">
    <property type="protein sequence ID" value="EEF52785.1"/>
    <property type="molecule type" value="Genomic_DNA"/>
</dbReference>
<feature type="region of interest" description="Disordered" evidence="1">
    <location>
        <begin position="52"/>
        <end position="131"/>
    </location>
</feature>
<dbReference type="OrthoDB" id="1926132at2759"/>
<dbReference type="FunCoup" id="B9R8F5">
    <property type="interactions" value="316"/>
</dbReference>
<proteinExistence type="predicted"/>
<dbReference type="InterPro" id="IPR038796">
    <property type="entry name" value="At1g76070-like"/>
</dbReference>
<dbReference type="AlphaFoldDB" id="B9R8F5"/>
<dbReference type="eggNOG" id="ENOG502RXP4">
    <property type="taxonomic scope" value="Eukaryota"/>
</dbReference>
<accession>B9R8F5</accession>
<reference evidence="3" key="1">
    <citation type="journal article" date="2010" name="Nat. Biotechnol.">
        <title>Draft genome sequence of the oilseed species Ricinus communis.</title>
        <authorList>
            <person name="Chan A.P."/>
            <person name="Crabtree J."/>
            <person name="Zhao Q."/>
            <person name="Lorenzi H."/>
            <person name="Orvis J."/>
            <person name="Puiu D."/>
            <person name="Melake-Berhan A."/>
            <person name="Jones K.M."/>
            <person name="Redman J."/>
            <person name="Chen G."/>
            <person name="Cahoon E.B."/>
            <person name="Gedil M."/>
            <person name="Stanke M."/>
            <person name="Haas B.J."/>
            <person name="Wortman J.R."/>
            <person name="Fraser-Liggett C.M."/>
            <person name="Ravel J."/>
            <person name="Rabinowicz P.D."/>
        </authorList>
    </citation>
    <scope>NUCLEOTIDE SEQUENCE [LARGE SCALE GENOMIC DNA]</scope>
    <source>
        <strain evidence="3">cv. Hale</strain>
    </source>
</reference>
<dbReference type="OMA" id="PQESTTC"/>
<sequence length="275" mass="31417">MEKQHQQAAKPKNKILKFLPKAASAVSFQNPPFSPGRDKRIPEYHQHFHNRVKSHVGKGYSGPIVSIIPDEARRRTSKNGSFENHEPTSPKISCMGQIKHKKKIINSSSKNKAKNQETEPEKSTSTSTPRREIKKHALTIKRMFSNAVKVPEHGRRRSDASMYDKPPLTDTSHRAPALSQLKRFASGRDTFANFDWTSQVVPAESDHRNYYSDDEEEERHSDHDYDEDVIIPFSAPIIVGPGVGNLQPRKEVNLWRRRTMNPPKPLQLNVMVRTT</sequence>
<dbReference type="PANTHER" id="PTHR34779">
    <property type="entry name" value="OS09G0542900 PROTEIN"/>
    <property type="match status" value="1"/>
</dbReference>